<proteinExistence type="predicted"/>
<reference evidence="2 3" key="1">
    <citation type="submission" date="2024-01" db="EMBL/GenBank/DDBJ databases">
        <title>Genome assemblies of Stephania.</title>
        <authorList>
            <person name="Yang L."/>
        </authorList>
    </citation>
    <scope>NUCLEOTIDE SEQUENCE [LARGE SCALE GENOMIC DNA]</scope>
    <source>
        <strain evidence="2">QJT</strain>
        <tissue evidence="2">Leaf</tissue>
    </source>
</reference>
<accession>A0AAP0EMS7</accession>
<comment type="caution">
    <text evidence="2">The sequence shown here is derived from an EMBL/GenBank/DDBJ whole genome shotgun (WGS) entry which is preliminary data.</text>
</comment>
<dbReference type="AlphaFoldDB" id="A0AAP0EMS7"/>
<dbReference type="Proteomes" id="UP001417504">
    <property type="component" value="Unassembled WGS sequence"/>
</dbReference>
<name>A0AAP0EMS7_9MAGN</name>
<organism evidence="2 3">
    <name type="scientific">Stephania japonica</name>
    <dbReference type="NCBI Taxonomy" id="461633"/>
    <lineage>
        <taxon>Eukaryota</taxon>
        <taxon>Viridiplantae</taxon>
        <taxon>Streptophyta</taxon>
        <taxon>Embryophyta</taxon>
        <taxon>Tracheophyta</taxon>
        <taxon>Spermatophyta</taxon>
        <taxon>Magnoliopsida</taxon>
        <taxon>Ranunculales</taxon>
        <taxon>Menispermaceae</taxon>
        <taxon>Menispermoideae</taxon>
        <taxon>Cissampelideae</taxon>
        <taxon>Stephania</taxon>
    </lineage>
</organism>
<gene>
    <name evidence="2" type="ORF">Sjap_021613</name>
</gene>
<evidence type="ECO:0000313" key="3">
    <source>
        <dbReference type="Proteomes" id="UP001417504"/>
    </source>
</evidence>
<keyword evidence="3" id="KW-1185">Reference proteome</keyword>
<dbReference type="EMBL" id="JBBNAE010000009">
    <property type="protein sequence ID" value="KAK9096116.1"/>
    <property type="molecule type" value="Genomic_DNA"/>
</dbReference>
<evidence type="ECO:0000256" key="1">
    <source>
        <dbReference type="SAM" id="MobiDB-lite"/>
    </source>
</evidence>
<evidence type="ECO:0000313" key="2">
    <source>
        <dbReference type="EMBL" id="KAK9096116.1"/>
    </source>
</evidence>
<protein>
    <submittedName>
        <fullName evidence="2">Uncharacterized protein</fullName>
    </submittedName>
</protein>
<sequence length="147" mass="15545">MGEKWRRVDDEEDDDEVHLNIQEVWTRKMTPKEGGGAVTTQAHVVGQRSSRRRLRRQGEAPLGSPTTMGCEEEGERGGFHHFSSPTTASPTAGRRAATLRPAAGIPPAGSALEGGDEGSGVEGSSPLHGPNKGGARAPPIFSVNHIC</sequence>
<feature type="region of interest" description="Disordered" evidence="1">
    <location>
        <begin position="28"/>
        <end position="147"/>
    </location>
</feature>